<proteinExistence type="predicted"/>
<dbReference type="EMBL" id="QPIW01000045">
    <property type="protein sequence ID" value="RDB02382.1"/>
    <property type="molecule type" value="Genomic_DNA"/>
</dbReference>
<dbReference type="Proteomes" id="UP000253141">
    <property type="component" value="Unassembled WGS sequence"/>
</dbReference>
<sequence>MNVAQFERIEAYLQNRLSEADRRSFEAALQIDTSLQLEVETQQKLRLGLRALAIEKQLLNAKKRTQTEQLPQTKTVFRGKIQWKTWSAAASIIVALGVTWWGWNYNTRQNKHQFMALAEQEMTDVQYKSLPFESLQNLSKSAPTRSTRQKAEWYVALVYLKKGQISKAQTQLKRIANNPQHLYCQQAKKILRTN</sequence>
<keyword evidence="1" id="KW-1133">Transmembrane helix</keyword>
<keyword evidence="1" id="KW-0472">Membrane</keyword>
<evidence type="ECO:0000256" key="1">
    <source>
        <dbReference type="SAM" id="Phobius"/>
    </source>
</evidence>
<organism evidence="2 3">
    <name type="scientific">Runella aurantiaca</name>
    <dbReference type="NCBI Taxonomy" id="2282308"/>
    <lineage>
        <taxon>Bacteria</taxon>
        <taxon>Pseudomonadati</taxon>
        <taxon>Bacteroidota</taxon>
        <taxon>Cytophagia</taxon>
        <taxon>Cytophagales</taxon>
        <taxon>Spirosomataceae</taxon>
        <taxon>Runella</taxon>
    </lineage>
</organism>
<keyword evidence="1" id="KW-0812">Transmembrane</keyword>
<name>A0A369I043_9BACT</name>
<reference evidence="2 3" key="1">
    <citation type="submission" date="2018-07" db="EMBL/GenBank/DDBJ databases">
        <title>Genome analysis of Runella aurantiaca.</title>
        <authorList>
            <person name="Yang X."/>
        </authorList>
    </citation>
    <scope>NUCLEOTIDE SEQUENCE [LARGE SCALE GENOMIC DNA]</scope>
    <source>
        <strain evidence="2 3">YX9</strain>
    </source>
</reference>
<comment type="caution">
    <text evidence="2">The sequence shown here is derived from an EMBL/GenBank/DDBJ whole genome shotgun (WGS) entry which is preliminary data.</text>
</comment>
<feature type="transmembrane region" description="Helical" evidence="1">
    <location>
        <begin position="83"/>
        <end position="103"/>
    </location>
</feature>
<gene>
    <name evidence="2" type="ORF">DVG78_29030</name>
</gene>
<accession>A0A369I043</accession>
<evidence type="ECO:0000313" key="2">
    <source>
        <dbReference type="EMBL" id="RDB02382.1"/>
    </source>
</evidence>
<protein>
    <submittedName>
        <fullName evidence="2">Uncharacterized protein</fullName>
    </submittedName>
</protein>
<dbReference type="AlphaFoldDB" id="A0A369I043"/>
<keyword evidence="3" id="KW-1185">Reference proteome</keyword>
<evidence type="ECO:0000313" key="3">
    <source>
        <dbReference type="Proteomes" id="UP000253141"/>
    </source>
</evidence>